<protein>
    <submittedName>
        <fullName evidence="2">Uncharacterized protein</fullName>
    </submittedName>
</protein>
<feature type="region of interest" description="Disordered" evidence="1">
    <location>
        <begin position="114"/>
        <end position="134"/>
    </location>
</feature>
<organism evidence="2 3">
    <name type="scientific">Salinigranum rubrum</name>
    <dbReference type="NCBI Taxonomy" id="755307"/>
    <lineage>
        <taxon>Archaea</taxon>
        <taxon>Methanobacteriati</taxon>
        <taxon>Methanobacteriota</taxon>
        <taxon>Stenosarchaea group</taxon>
        <taxon>Halobacteria</taxon>
        <taxon>Halobacteriales</taxon>
        <taxon>Haloferacaceae</taxon>
        <taxon>Salinigranum</taxon>
    </lineage>
</organism>
<dbReference type="GeneID" id="35591693"/>
<feature type="compositionally biased region" description="Basic and acidic residues" evidence="1">
    <location>
        <begin position="73"/>
        <end position="82"/>
    </location>
</feature>
<evidence type="ECO:0000313" key="3">
    <source>
        <dbReference type="Proteomes" id="UP000236584"/>
    </source>
</evidence>
<dbReference type="AlphaFoldDB" id="A0A2I8VHC7"/>
<evidence type="ECO:0000256" key="1">
    <source>
        <dbReference type="SAM" id="MobiDB-lite"/>
    </source>
</evidence>
<accession>A0A2I8VHC7</accession>
<reference evidence="2 3" key="1">
    <citation type="submission" date="2018-01" db="EMBL/GenBank/DDBJ databases">
        <title>Complete genome sequence of Salinigranum rubrum GX10T, an extremely halophilic archaeon isolated from a marine solar saltern.</title>
        <authorList>
            <person name="Han S."/>
        </authorList>
    </citation>
    <scope>NUCLEOTIDE SEQUENCE [LARGE SCALE GENOMIC DNA]</scope>
    <source>
        <strain evidence="2 3">GX10</strain>
    </source>
</reference>
<name>A0A2I8VHC7_9EURY</name>
<feature type="compositionally biased region" description="Polar residues" evidence="1">
    <location>
        <begin position="85"/>
        <end position="95"/>
    </location>
</feature>
<keyword evidence="3" id="KW-1185">Reference proteome</keyword>
<gene>
    <name evidence="2" type="ORF">C2R22_06345</name>
</gene>
<proteinExistence type="predicted"/>
<sequence length="134" mass="14820">MFLLERLEPVDERVQARDEFLDVSDEGLGERSALSLDVAVSERLFPGNGAVLADVEEASARLRVLAGQRRFSTDRRAVRPDRTSPPGTTASASRSPHQRWWSIRRAYGRYRAGSTQAWSTASDANSSSVARASR</sequence>
<dbReference type="RefSeq" id="WP_103425019.1">
    <property type="nucleotide sequence ID" value="NZ_CP026309.1"/>
</dbReference>
<dbReference type="EMBL" id="CP026309">
    <property type="protein sequence ID" value="AUV81331.1"/>
    <property type="molecule type" value="Genomic_DNA"/>
</dbReference>
<feature type="region of interest" description="Disordered" evidence="1">
    <location>
        <begin position="73"/>
        <end position="98"/>
    </location>
</feature>
<evidence type="ECO:0000313" key="2">
    <source>
        <dbReference type="EMBL" id="AUV81331.1"/>
    </source>
</evidence>
<dbReference type="KEGG" id="srub:C2R22_06345"/>
<dbReference type="Proteomes" id="UP000236584">
    <property type="component" value="Chromosome"/>
</dbReference>